<keyword evidence="2" id="KW-0732">Signal</keyword>
<dbReference type="InterPro" id="IPR001461">
    <property type="entry name" value="Aspartic_peptidase_A1"/>
</dbReference>
<evidence type="ECO:0000256" key="1">
    <source>
        <dbReference type="ARBA" id="ARBA00007447"/>
    </source>
</evidence>
<dbReference type="EMBL" id="JAGGNH010000003">
    <property type="protein sequence ID" value="KAJ0977674.1"/>
    <property type="molecule type" value="Genomic_DNA"/>
</dbReference>
<dbReference type="GO" id="GO:0004190">
    <property type="term" value="F:aspartic-type endopeptidase activity"/>
    <property type="evidence" value="ECO:0007669"/>
    <property type="project" value="InterPro"/>
</dbReference>
<keyword evidence="5" id="KW-1185">Reference proteome</keyword>
<sequence>MLHLLLHLLFFISITPPPSLASTTPQALLSPITKDSLTSLYTLSLNTSTSLISLLLDLSSPFSWLPCPPNPHPLLCNSSFCSTANSFPPPHCPHFPKPHNHPCICTVSPANPLTGECPFAPFFHPIILTNISLFTITNVHKPTTHSLTFPNFLSVCSPKDITGVAGLARSPTSLSSQFSSSLSIKNQFALCLPSSSIASGIAFFGAEPFHLLPPRSPELTTMLSYTPLLQHPMNPKDYYVDLHAIAVNGVTVQFLKRVLEFDPLGHGGVKLSTTKPYTTMRSHIYRQFIRAFAKATKSIRRARKVAPFELCFNVTALGVSRVGFGVPKIDLMLAGGKNWTVFGANSVKKVGRETACLAFIDGGPKAEQAVVIGGFQMEDNFLLFDLDKKRLGFSSSLLFSAISCGNFNFTSV</sequence>
<reference evidence="4" key="2">
    <citation type="journal article" date="2022" name="Hortic Res">
        <title>The genome of Dioscorea zingiberensis sheds light on the biosynthesis, origin and evolution of the medicinally important diosgenin saponins.</title>
        <authorList>
            <person name="Li Y."/>
            <person name="Tan C."/>
            <person name="Li Z."/>
            <person name="Guo J."/>
            <person name="Li S."/>
            <person name="Chen X."/>
            <person name="Wang C."/>
            <person name="Dai X."/>
            <person name="Yang H."/>
            <person name="Song W."/>
            <person name="Hou L."/>
            <person name="Xu J."/>
            <person name="Tong Z."/>
            <person name="Xu A."/>
            <person name="Yuan X."/>
            <person name="Wang W."/>
            <person name="Yang Q."/>
            <person name="Chen L."/>
            <person name="Sun Z."/>
            <person name="Wang K."/>
            <person name="Pan B."/>
            <person name="Chen J."/>
            <person name="Bao Y."/>
            <person name="Liu F."/>
            <person name="Qi X."/>
            <person name="Gang D.R."/>
            <person name="Wen J."/>
            <person name="Li J."/>
        </authorList>
    </citation>
    <scope>NUCLEOTIDE SEQUENCE</scope>
    <source>
        <strain evidence="4">Dzin_1.0</strain>
    </source>
</reference>
<dbReference type="OrthoDB" id="1258937at2759"/>
<dbReference type="InterPro" id="IPR032861">
    <property type="entry name" value="TAXi_N"/>
</dbReference>
<dbReference type="InterPro" id="IPR033121">
    <property type="entry name" value="PEPTIDASE_A1"/>
</dbReference>
<dbReference type="SUPFAM" id="SSF50630">
    <property type="entry name" value="Acid proteases"/>
    <property type="match status" value="1"/>
</dbReference>
<name>A0A9D5HIH6_9LILI</name>
<dbReference type="InterPro" id="IPR021109">
    <property type="entry name" value="Peptidase_aspartic_dom_sf"/>
</dbReference>
<gene>
    <name evidence="4" type="ORF">J5N97_013148</name>
</gene>
<evidence type="ECO:0000313" key="4">
    <source>
        <dbReference type="EMBL" id="KAJ0977674.1"/>
    </source>
</evidence>
<dbReference type="Pfam" id="PF14543">
    <property type="entry name" value="TAXi_N"/>
    <property type="match status" value="1"/>
</dbReference>
<dbReference type="PANTHER" id="PTHR47965:SF63">
    <property type="entry name" value="OS01G0937200 PROTEIN"/>
    <property type="match status" value="1"/>
</dbReference>
<dbReference type="InterPro" id="IPR032799">
    <property type="entry name" value="TAXi_C"/>
</dbReference>
<dbReference type="Gene3D" id="2.40.70.10">
    <property type="entry name" value="Acid Proteases"/>
    <property type="match status" value="2"/>
</dbReference>
<feature type="chain" id="PRO_5038723867" description="Peptidase A1 domain-containing protein" evidence="2">
    <location>
        <begin position="22"/>
        <end position="412"/>
    </location>
</feature>
<feature type="domain" description="Peptidase A1" evidence="3">
    <location>
        <begin position="39"/>
        <end position="394"/>
    </location>
</feature>
<reference evidence="4" key="1">
    <citation type="submission" date="2021-03" db="EMBL/GenBank/DDBJ databases">
        <authorList>
            <person name="Li Z."/>
            <person name="Yang C."/>
        </authorList>
    </citation>
    <scope>NUCLEOTIDE SEQUENCE</scope>
    <source>
        <strain evidence="4">Dzin_1.0</strain>
        <tissue evidence="4">Leaf</tissue>
    </source>
</reference>
<comment type="similarity">
    <text evidence="1">Belongs to the peptidase A1 family.</text>
</comment>
<accession>A0A9D5HIH6</accession>
<proteinExistence type="inferred from homology"/>
<dbReference type="GO" id="GO:0006508">
    <property type="term" value="P:proteolysis"/>
    <property type="evidence" value="ECO:0007669"/>
    <property type="project" value="InterPro"/>
</dbReference>
<evidence type="ECO:0000259" key="3">
    <source>
        <dbReference type="PROSITE" id="PS51767"/>
    </source>
</evidence>
<dbReference type="Proteomes" id="UP001085076">
    <property type="component" value="Miscellaneous, Linkage group lg03"/>
</dbReference>
<protein>
    <recommendedName>
        <fullName evidence="3">Peptidase A1 domain-containing protein</fullName>
    </recommendedName>
</protein>
<dbReference type="PROSITE" id="PS51767">
    <property type="entry name" value="PEPTIDASE_A1"/>
    <property type="match status" value="1"/>
</dbReference>
<organism evidence="4 5">
    <name type="scientific">Dioscorea zingiberensis</name>
    <dbReference type="NCBI Taxonomy" id="325984"/>
    <lineage>
        <taxon>Eukaryota</taxon>
        <taxon>Viridiplantae</taxon>
        <taxon>Streptophyta</taxon>
        <taxon>Embryophyta</taxon>
        <taxon>Tracheophyta</taxon>
        <taxon>Spermatophyta</taxon>
        <taxon>Magnoliopsida</taxon>
        <taxon>Liliopsida</taxon>
        <taxon>Dioscoreales</taxon>
        <taxon>Dioscoreaceae</taxon>
        <taxon>Dioscorea</taxon>
    </lineage>
</organism>
<evidence type="ECO:0000313" key="5">
    <source>
        <dbReference type="Proteomes" id="UP001085076"/>
    </source>
</evidence>
<feature type="signal peptide" evidence="2">
    <location>
        <begin position="1"/>
        <end position="21"/>
    </location>
</feature>
<dbReference type="PANTHER" id="PTHR47965">
    <property type="entry name" value="ASPARTYL PROTEASE-RELATED"/>
    <property type="match status" value="1"/>
</dbReference>
<evidence type="ECO:0000256" key="2">
    <source>
        <dbReference type="SAM" id="SignalP"/>
    </source>
</evidence>
<comment type="caution">
    <text evidence="4">The sequence shown here is derived from an EMBL/GenBank/DDBJ whole genome shotgun (WGS) entry which is preliminary data.</text>
</comment>
<dbReference type="AlphaFoldDB" id="A0A9D5HIH6"/>
<dbReference type="Pfam" id="PF14541">
    <property type="entry name" value="TAXi_C"/>
    <property type="match status" value="1"/>
</dbReference>